<evidence type="ECO:0000313" key="2">
    <source>
        <dbReference type="Proteomes" id="UP000618943"/>
    </source>
</evidence>
<dbReference type="EMBL" id="JAEOAH010000006">
    <property type="protein sequence ID" value="MBK3494690.1"/>
    <property type="molecule type" value="Genomic_DNA"/>
</dbReference>
<dbReference type="Pfam" id="PF10978">
    <property type="entry name" value="DUF2785"/>
    <property type="match status" value="1"/>
</dbReference>
<organism evidence="1 2">
    <name type="scientific">Viridibacillus soli</name>
    <dbReference type="NCBI Taxonomy" id="2798301"/>
    <lineage>
        <taxon>Bacteria</taxon>
        <taxon>Bacillati</taxon>
        <taxon>Bacillota</taxon>
        <taxon>Bacilli</taxon>
        <taxon>Bacillales</taxon>
        <taxon>Caryophanaceae</taxon>
        <taxon>Viridibacillus</taxon>
    </lineage>
</organism>
<evidence type="ECO:0000313" key="1">
    <source>
        <dbReference type="EMBL" id="MBK3494690.1"/>
    </source>
</evidence>
<proteinExistence type="predicted"/>
<keyword evidence="2" id="KW-1185">Reference proteome</keyword>
<reference evidence="1 2" key="1">
    <citation type="submission" date="2020-12" db="EMBL/GenBank/DDBJ databases">
        <title>YIM B01967 draft genome.</title>
        <authorList>
            <person name="Yan X."/>
        </authorList>
    </citation>
    <scope>NUCLEOTIDE SEQUENCE [LARGE SCALE GENOMIC DNA]</scope>
    <source>
        <strain evidence="1 2">YIM B01967</strain>
    </source>
</reference>
<accession>A0ABS1H5J8</accession>
<dbReference type="RefSeq" id="WP_200748505.1">
    <property type="nucleotide sequence ID" value="NZ_JAEOAH010000006.1"/>
</dbReference>
<sequence length="279" mass="32266">MDLKQILIDWTSMSTLERKTLIAEKGDQLVSNMLQEIGSVDAELRDQLIYRTFMEMIGDQLLSLEQMQLLFEETVTEKYLFFHTGDEQTDTVFTRSFSALLLTGILTVDAELRFLPEKMLVTYLERSDQFLQKERDVRGFVDGKGWAHSVAHGADLAAATVRHPAFELRMAPPILQAIKACLWKDVVYVDDEEERLIEVIEAMMKKGVSDDVLIEWVEQVFDKLDHYLNSRGYDPSYFKARTCTLHFMKTLYFALKIKKSMPKLEGVVYMQVAKHFKLG</sequence>
<protein>
    <submittedName>
        <fullName evidence="1">DUF2785 domain-containing protein</fullName>
    </submittedName>
</protein>
<dbReference type="Proteomes" id="UP000618943">
    <property type="component" value="Unassembled WGS sequence"/>
</dbReference>
<dbReference type="InterPro" id="IPR021247">
    <property type="entry name" value="DUF2785"/>
</dbReference>
<gene>
    <name evidence="1" type="ORF">JFL43_07430</name>
</gene>
<comment type="caution">
    <text evidence="1">The sequence shown here is derived from an EMBL/GenBank/DDBJ whole genome shotgun (WGS) entry which is preliminary data.</text>
</comment>
<name>A0ABS1H5J8_9BACL</name>